<dbReference type="Gene3D" id="3.40.630.30">
    <property type="match status" value="1"/>
</dbReference>
<dbReference type="EMBL" id="CP036349">
    <property type="protein sequence ID" value="QDV73802.1"/>
    <property type="molecule type" value="Genomic_DNA"/>
</dbReference>
<dbReference type="AlphaFoldDB" id="A0A518K7N8"/>
<dbReference type="CDD" id="cd04301">
    <property type="entry name" value="NAT_SF"/>
    <property type="match status" value="1"/>
</dbReference>
<feature type="domain" description="N-acetyltransferase" evidence="1">
    <location>
        <begin position="206"/>
        <end position="253"/>
    </location>
</feature>
<proteinExistence type="predicted"/>
<evidence type="ECO:0000259" key="1">
    <source>
        <dbReference type="Pfam" id="PF00583"/>
    </source>
</evidence>
<sequence length="423" mass="47200">MADSISYYVARRTLVEGSDALIDGAWPITWFRISKGWGMLPERFWPDNGDVTEAAKHEPANVDKVSKRFRLFHYQRLRSERECLYAVSQSRICSVALEITSAWQNPARGNIPDDYDLPVTGVHSLPLLDIDFATSSFVFVNSWGGEWGDNGSGRLSFDYLARRLVEGWTADLSGFSPLALEPGISLRVLPGARSHLGTSWIFEFCDGDNDVLVAWAHVLQTSTAIDVEELFVRPDYRRRGLATQLVQEIRDGAPEGLPIRFWIPWGDHSEHNSAALVNWARRSNITLSPSGTRWAAFVGLSGVASSELPALSWIPAKTSSPLVLEAESDVQAKGESSAQEANDIQLPWIPDRPAAHLAELIAATQEHEQLVDDGWTEEKSRRRAILVDKKYRSGLTPDELTEFLQLQSEFGSYQHEICPLPGQ</sequence>
<dbReference type="SUPFAM" id="SSF54001">
    <property type="entry name" value="Cysteine proteinases"/>
    <property type="match status" value="1"/>
</dbReference>
<name>A0A518K7N8_9BACT</name>
<dbReference type="GO" id="GO:0016747">
    <property type="term" value="F:acyltransferase activity, transferring groups other than amino-acyl groups"/>
    <property type="evidence" value="ECO:0007669"/>
    <property type="project" value="InterPro"/>
</dbReference>
<protein>
    <recommendedName>
        <fullName evidence="1">N-acetyltransferase domain-containing protein</fullName>
    </recommendedName>
</protein>
<dbReference type="SUPFAM" id="SSF55729">
    <property type="entry name" value="Acyl-CoA N-acyltransferases (Nat)"/>
    <property type="match status" value="1"/>
</dbReference>
<accession>A0A518K7N8</accession>
<dbReference type="KEGG" id="bmei:Spa11_20010"/>
<dbReference type="InterPro" id="IPR000182">
    <property type="entry name" value="GNAT_dom"/>
</dbReference>
<gene>
    <name evidence="2" type="ORF">Spa11_20010</name>
</gene>
<dbReference type="Pfam" id="PF00583">
    <property type="entry name" value="Acetyltransf_1"/>
    <property type="match status" value="1"/>
</dbReference>
<evidence type="ECO:0000313" key="3">
    <source>
        <dbReference type="Proteomes" id="UP000316426"/>
    </source>
</evidence>
<dbReference type="Gene3D" id="3.90.70.10">
    <property type="entry name" value="Cysteine proteinases"/>
    <property type="match status" value="1"/>
</dbReference>
<dbReference type="InterPro" id="IPR038765">
    <property type="entry name" value="Papain-like_cys_pep_sf"/>
</dbReference>
<dbReference type="Proteomes" id="UP000316426">
    <property type="component" value="Chromosome"/>
</dbReference>
<dbReference type="InterPro" id="IPR016181">
    <property type="entry name" value="Acyl_CoA_acyltransferase"/>
</dbReference>
<organism evidence="2 3">
    <name type="scientific">Botrimarina mediterranea</name>
    <dbReference type="NCBI Taxonomy" id="2528022"/>
    <lineage>
        <taxon>Bacteria</taxon>
        <taxon>Pseudomonadati</taxon>
        <taxon>Planctomycetota</taxon>
        <taxon>Planctomycetia</taxon>
        <taxon>Pirellulales</taxon>
        <taxon>Lacipirellulaceae</taxon>
        <taxon>Botrimarina</taxon>
    </lineage>
</organism>
<reference evidence="2 3" key="1">
    <citation type="submission" date="2019-02" db="EMBL/GenBank/DDBJ databases">
        <title>Deep-cultivation of Planctomycetes and their phenomic and genomic characterization uncovers novel biology.</title>
        <authorList>
            <person name="Wiegand S."/>
            <person name="Jogler M."/>
            <person name="Boedeker C."/>
            <person name="Pinto D."/>
            <person name="Vollmers J."/>
            <person name="Rivas-Marin E."/>
            <person name="Kohn T."/>
            <person name="Peeters S.H."/>
            <person name="Heuer A."/>
            <person name="Rast P."/>
            <person name="Oberbeckmann S."/>
            <person name="Bunk B."/>
            <person name="Jeske O."/>
            <person name="Meyerdierks A."/>
            <person name="Storesund J.E."/>
            <person name="Kallscheuer N."/>
            <person name="Luecker S."/>
            <person name="Lage O.M."/>
            <person name="Pohl T."/>
            <person name="Merkel B.J."/>
            <person name="Hornburger P."/>
            <person name="Mueller R.-W."/>
            <person name="Bruemmer F."/>
            <person name="Labrenz M."/>
            <person name="Spormann A.M."/>
            <person name="Op den Camp H."/>
            <person name="Overmann J."/>
            <person name="Amann R."/>
            <person name="Jetten M.S.M."/>
            <person name="Mascher T."/>
            <person name="Medema M.H."/>
            <person name="Devos D.P."/>
            <person name="Kaster A.-K."/>
            <person name="Ovreas L."/>
            <person name="Rohde M."/>
            <person name="Galperin M.Y."/>
            <person name="Jogler C."/>
        </authorList>
    </citation>
    <scope>NUCLEOTIDE SEQUENCE [LARGE SCALE GENOMIC DNA]</scope>
    <source>
        <strain evidence="2 3">Spa11</strain>
    </source>
</reference>
<evidence type="ECO:0000313" key="2">
    <source>
        <dbReference type="EMBL" id="QDV73802.1"/>
    </source>
</evidence>
<keyword evidence="3" id="KW-1185">Reference proteome</keyword>
<dbReference type="RefSeq" id="WP_145111409.1">
    <property type="nucleotide sequence ID" value="NZ_CP036349.1"/>
</dbReference>